<feature type="coiled-coil region" evidence="1">
    <location>
        <begin position="322"/>
        <end position="378"/>
    </location>
</feature>
<organism evidence="2">
    <name type="scientific">bioreactor metagenome</name>
    <dbReference type="NCBI Taxonomy" id="1076179"/>
    <lineage>
        <taxon>unclassified sequences</taxon>
        <taxon>metagenomes</taxon>
        <taxon>ecological metagenomes</taxon>
    </lineage>
</organism>
<accession>A0A644YLI6</accession>
<evidence type="ECO:0000256" key="1">
    <source>
        <dbReference type="SAM" id="Coils"/>
    </source>
</evidence>
<gene>
    <name evidence="2" type="ORF">SDC9_75810</name>
</gene>
<dbReference type="EMBL" id="VSSQ01005468">
    <property type="protein sequence ID" value="MPM29270.1"/>
    <property type="molecule type" value="Genomic_DNA"/>
</dbReference>
<reference evidence="2" key="1">
    <citation type="submission" date="2019-08" db="EMBL/GenBank/DDBJ databases">
        <authorList>
            <person name="Kucharzyk K."/>
            <person name="Murdoch R.W."/>
            <person name="Higgins S."/>
            <person name="Loffler F."/>
        </authorList>
    </citation>
    <scope>NUCLEOTIDE SEQUENCE</scope>
</reference>
<proteinExistence type="predicted"/>
<sequence length="611" mass="70664">MNKKLLFGLILTITTGQLAFGQTKVYNGSFNSSNFQGNATYNYTEQPDKRIFSGPFTFKTANNAVNISGSFQNDMKNGLWKFVLTNVSYTDLVMKYVITANVTGNFVNGNLDGIWNLSRTKVISFSSSGISSYYQNSLNALSYLFDGNTVDFKKSTTVTEKSTATFKDNHFSGSFSYSVNGGKSIVKGQFNEQGYFEGSWTVNYYQDGILHFQTRNYQNGVLVTIKNKDNSTGEVVTVYDKTVEVNEFFQNYSHSENVSKIDKTYYTLAEGKTQESSITFLEDAIEIWYNNTSLGKSAYLFEIERGTNKLTIYPERKIVIDEDRTEKLRQEEEEIANEIRRKQEAEEEEKRQIELTKKRQEQEKKWEEEKKIREFENSDFGKLQKAIKVEFTAWLEKGEFETQQDYEKRVKSNYQLEFDKIVQNQIVESKKYSIKVLSGTLSDYDIDNETFNVKLFGEYSRNIQTPPIIIKIPKNLAQNLKQKYGDEKASRGEPLLVHILDVSMINNNWVPSRLFIIFPNGERQTSYNYYQPYYNKYYWDQTKILDNGKGKYQLGYAGNIDLKAVSLKSIDTQFKNNSLDSGVFYFEWLLNDTNLNNLKFTIEAMGITLPF</sequence>
<keyword evidence="1" id="KW-0175">Coiled coil</keyword>
<dbReference type="CDD" id="cd22249">
    <property type="entry name" value="UDM1_RNF168_RNF169-like"/>
    <property type="match status" value="1"/>
</dbReference>
<name>A0A644YLI6_9ZZZZ</name>
<comment type="caution">
    <text evidence="2">The sequence shown here is derived from an EMBL/GenBank/DDBJ whole genome shotgun (WGS) entry which is preliminary data.</text>
</comment>
<evidence type="ECO:0000313" key="2">
    <source>
        <dbReference type="EMBL" id="MPM29270.1"/>
    </source>
</evidence>
<protein>
    <submittedName>
        <fullName evidence="2">Uncharacterized protein</fullName>
    </submittedName>
</protein>
<dbReference type="AlphaFoldDB" id="A0A644YLI6"/>